<sequence length="312" mass="35484">MSAALELAHEIPQRALCTAAGISRSTLRRRLNGTPERLPSVISRRRSRRALSEHEQAEVLAVLHGERFADRAPATIHATLLDEGIYLCSVSTMYRLLRANAEVRERRRIARHPEYRKPELVATGPRQVFSWDITKLRGPHPGEWFSLLVMLDIFSRFVVGWMLVHRANAELARHFIAQTLEREGIQPGHAIVHADRGAEMTAQPVCALMDKLGVVRSHSRPHVSDDNPFSESQFRTLKYHPEFPDRFGSFEHGHDFVGEFMTWYNNEHRHSGIAMLTPAMVHHGQADRVLAARHDVMLAAYRAKDRVPARGV</sequence>
<dbReference type="AlphaFoldDB" id="A0AAN1XUZ8"/>
<dbReference type="InterPro" id="IPR050900">
    <property type="entry name" value="Transposase_IS3/IS150/IS904"/>
</dbReference>
<dbReference type="GO" id="GO:0003676">
    <property type="term" value="F:nucleic acid binding"/>
    <property type="evidence" value="ECO:0007669"/>
    <property type="project" value="InterPro"/>
</dbReference>
<dbReference type="InterPro" id="IPR001584">
    <property type="entry name" value="Integrase_cat-core"/>
</dbReference>
<dbReference type="Gene3D" id="3.30.420.10">
    <property type="entry name" value="Ribonuclease H-like superfamily/Ribonuclease H"/>
    <property type="match status" value="1"/>
</dbReference>
<reference evidence="2 3" key="1">
    <citation type="journal article" date="2022" name="ISME Commun">
        <title>Vulcanimicrobium alpinus gen. nov. sp. nov., the first cultivated representative of the candidate phylum 'Eremiobacterota', is a metabolically versatile aerobic anoxygenic phototroph.</title>
        <authorList>
            <person name="Yabe S."/>
            <person name="Muto K."/>
            <person name="Abe K."/>
            <person name="Yokota A."/>
            <person name="Staudigel H."/>
            <person name="Tebo B.M."/>
        </authorList>
    </citation>
    <scope>NUCLEOTIDE SEQUENCE [LARGE SCALE GENOMIC DNA]</scope>
    <source>
        <strain evidence="2 3">WC8-2</strain>
    </source>
</reference>
<evidence type="ECO:0000313" key="3">
    <source>
        <dbReference type="Proteomes" id="UP001317532"/>
    </source>
</evidence>
<proteinExistence type="predicted"/>
<accession>A0AAN1XUZ8</accession>
<dbReference type="Proteomes" id="UP001317532">
    <property type="component" value="Chromosome"/>
</dbReference>
<evidence type="ECO:0000259" key="1">
    <source>
        <dbReference type="PROSITE" id="PS50994"/>
    </source>
</evidence>
<dbReference type="EMBL" id="AP025523">
    <property type="protein sequence ID" value="BDE05926.1"/>
    <property type="molecule type" value="Genomic_DNA"/>
</dbReference>
<protein>
    <submittedName>
        <fullName evidence="2">Transposase</fullName>
    </submittedName>
</protein>
<evidence type="ECO:0000313" key="2">
    <source>
        <dbReference type="EMBL" id="BDE05926.1"/>
    </source>
</evidence>
<dbReference type="GO" id="GO:0015074">
    <property type="term" value="P:DNA integration"/>
    <property type="evidence" value="ECO:0007669"/>
    <property type="project" value="InterPro"/>
</dbReference>
<dbReference type="PROSITE" id="PS50994">
    <property type="entry name" value="INTEGRASE"/>
    <property type="match status" value="1"/>
</dbReference>
<dbReference type="KEGG" id="vab:WPS_12020"/>
<dbReference type="SUPFAM" id="SSF53098">
    <property type="entry name" value="Ribonuclease H-like"/>
    <property type="match status" value="1"/>
</dbReference>
<dbReference type="InterPro" id="IPR036397">
    <property type="entry name" value="RNaseH_sf"/>
</dbReference>
<dbReference type="InterPro" id="IPR048020">
    <property type="entry name" value="Transpos_IS3"/>
</dbReference>
<dbReference type="RefSeq" id="WP_317996936.1">
    <property type="nucleotide sequence ID" value="NZ_AP025523.1"/>
</dbReference>
<dbReference type="InterPro" id="IPR012337">
    <property type="entry name" value="RNaseH-like_sf"/>
</dbReference>
<dbReference type="Pfam" id="PF00665">
    <property type="entry name" value="rve"/>
    <property type="match status" value="1"/>
</dbReference>
<name>A0AAN1XUZ8_UNVUL</name>
<feature type="domain" description="Integrase catalytic" evidence="1">
    <location>
        <begin position="121"/>
        <end position="286"/>
    </location>
</feature>
<dbReference type="PANTHER" id="PTHR46889">
    <property type="entry name" value="TRANSPOSASE INSF FOR INSERTION SEQUENCE IS3B-RELATED"/>
    <property type="match status" value="1"/>
</dbReference>
<dbReference type="NCBIfam" id="NF033516">
    <property type="entry name" value="transpos_IS3"/>
    <property type="match status" value="1"/>
</dbReference>
<keyword evidence="3" id="KW-1185">Reference proteome</keyword>
<gene>
    <name evidence="2" type="ORF">WPS_12020</name>
</gene>
<dbReference type="PANTHER" id="PTHR46889:SF4">
    <property type="entry name" value="TRANSPOSASE INSO FOR INSERTION SEQUENCE ELEMENT IS911B-RELATED"/>
    <property type="match status" value="1"/>
</dbReference>
<organism evidence="2 3">
    <name type="scientific">Vulcanimicrobium alpinum</name>
    <dbReference type="NCBI Taxonomy" id="3016050"/>
    <lineage>
        <taxon>Bacteria</taxon>
        <taxon>Bacillati</taxon>
        <taxon>Vulcanimicrobiota</taxon>
        <taxon>Vulcanimicrobiia</taxon>
        <taxon>Vulcanimicrobiales</taxon>
        <taxon>Vulcanimicrobiaceae</taxon>
        <taxon>Vulcanimicrobium</taxon>
    </lineage>
</organism>